<keyword evidence="6" id="KW-0963">Cytoplasm</keyword>
<dbReference type="Proteomes" id="UP000095282">
    <property type="component" value="Unplaced"/>
</dbReference>
<evidence type="ECO:0000313" key="12">
    <source>
        <dbReference type="Proteomes" id="UP000095282"/>
    </source>
</evidence>
<evidence type="ECO:0000256" key="2">
    <source>
        <dbReference type="ARBA" id="ARBA00004496"/>
    </source>
</evidence>
<dbReference type="WBParaSite" id="Csp11.Scaffold629.g15940.t1">
    <property type="protein sequence ID" value="Csp11.Scaffold629.g15940.t1"/>
    <property type="gene ID" value="Csp11.Scaffold629.g15940"/>
</dbReference>
<evidence type="ECO:0000256" key="6">
    <source>
        <dbReference type="ARBA" id="ARBA00022490"/>
    </source>
</evidence>
<dbReference type="STRING" id="1561998.A0A1I7U8J1"/>
<evidence type="ECO:0000256" key="3">
    <source>
        <dbReference type="ARBA" id="ARBA00006094"/>
    </source>
</evidence>
<evidence type="ECO:0000259" key="11">
    <source>
        <dbReference type="Pfam" id="PF10258"/>
    </source>
</evidence>
<dbReference type="GO" id="GO:0015031">
    <property type="term" value="P:protein transport"/>
    <property type="evidence" value="ECO:0007669"/>
    <property type="project" value="UniProtKB-KW"/>
</dbReference>
<feature type="domain" description="Phosphorylated adapter RNA export protein RNA-binding" evidence="11">
    <location>
        <begin position="46"/>
        <end position="124"/>
    </location>
</feature>
<evidence type="ECO:0000313" key="13">
    <source>
        <dbReference type="WBParaSite" id="Csp11.Scaffold629.g15940.t1"/>
    </source>
</evidence>
<reference evidence="13" key="1">
    <citation type="submission" date="2016-11" db="UniProtKB">
        <authorList>
            <consortium name="WormBaseParasite"/>
        </authorList>
    </citation>
    <scope>IDENTIFICATION</scope>
</reference>
<organism evidence="12 13">
    <name type="scientific">Caenorhabditis tropicalis</name>
    <dbReference type="NCBI Taxonomy" id="1561998"/>
    <lineage>
        <taxon>Eukaryota</taxon>
        <taxon>Metazoa</taxon>
        <taxon>Ecdysozoa</taxon>
        <taxon>Nematoda</taxon>
        <taxon>Chromadorea</taxon>
        <taxon>Rhabditida</taxon>
        <taxon>Rhabditina</taxon>
        <taxon>Rhabditomorpha</taxon>
        <taxon>Rhabditoidea</taxon>
        <taxon>Rhabditidae</taxon>
        <taxon>Peloderinae</taxon>
        <taxon>Caenorhabditis</taxon>
    </lineage>
</organism>
<dbReference type="PANTHER" id="PTHR13135">
    <property type="entry name" value="CYTOSOLIC RESINIFERATOXIN BINDING PROTEIN RBP-26"/>
    <property type="match status" value="1"/>
</dbReference>
<comment type="similarity">
    <text evidence="3">Belongs to the PHAX family.</text>
</comment>
<evidence type="ECO:0000256" key="7">
    <source>
        <dbReference type="ARBA" id="ARBA00022884"/>
    </source>
</evidence>
<evidence type="ECO:0000256" key="4">
    <source>
        <dbReference type="ARBA" id="ARBA00016856"/>
    </source>
</evidence>
<keyword evidence="9" id="KW-0539">Nucleus</keyword>
<evidence type="ECO:0000256" key="8">
    <source>
        <dbReference type="ARBA" id="ARBA00022927"/>
    </source>
</evidence>
<evidence type="ECO:0000256" key="5">
    <source>
        <dbReference type="ARBA" id="ARBA00022448"/>
    </source>
</evidence>
<dbReference type="FunFam" id="1.10.10.1440:FF:000001">
    <property type="entry name" value="phosphorylated adapter RNA export protein-like"/>
    <property type="match status" value="1"/>
</dbReference>
<dbReference type="eggNOG" id="KOG3948">
    <property type="taxonomic scope" value="Eukaryota"/>
</dbReference>
<keyword evidence="12" id="KW-1185">Reference proteome</keyword>
<comment type="subcellular location">
    <subcellularLocation>
        <location evidence="2">Cytoplasm</location>
    </subcellularLocation>
    <subcellularLocation>
        <location evidence="1">Nucleus</location>
    </subcellularLocation>
</comment>
<keyword evidence="7" id="KW-0694">RNA-binding</keyword>
<dbReference type="GO" id="GO:0005634">
    <property type="term" value="C:nucleus"/>
    <property type="evidence" value="ECO:0007669"/>
    <property type="project" value="UniProtKB-SubCell"/>
</dbReference>
<dbReference type="GO" id="GO:0003723">
    <property type="term" value="F:RNA binding"/>
    <property type="evidence" value="ECO:0007669"/>
    <property type="project" value="UniProtKB-KW"/>
</dbReference>
<dbReference type="Pfam" id="PF10258">
    <property type="entry name" value="PHAX_RNA-bd"/>
    <property type="match status" value="1"/>
</dbReference>
<dbReference type="InterPro" id="IPR039047">
    <property type="entry name" value="PHAX"/>
</dbReference>
<name>A0A1I7U8J1_9PELO</name>
<dbReference type="PANTHER" id="PTHR13135:SF0">
    <property type="entry name" value="PHOSPHORYLATED ADAPTER RNA EXPORT PROTEIN"/>
    <property type="match status" value="1"/>
</dbReference>
<dbReference type="InterPro" id="IPR019385">
    <property type="entry name" value="PHAX_RNA-binding_domain"/>
</dbReference>
<dbReference type="InterPro" id="IPR038092">
    <property type="entry name" value="PHAX_RNA-binding_sf"/>
</dbReference>
<dbReference type="Gene3D" id="1.10.10.1440">
    <property type="entry name" value="PHAX RNA-binding domain"/>
    <property type="match status" value="1"/>
</dbReference>
<evidence type="ECO:0000256" key="10">
    <source>
        <dbReference type="ARBA" id="ARBA00030834"/>
    </source>
</evidence>
<accession>A0A1I7U8J1</accession>
<dbReference type="GO" id="GO:0006408">
    <property type="term" value="P:snRNA export from nucleus"/>
    <property type="evidence" value="ECO:0007669"/>
    <property type="project" value="InterPro"/>
</dbReference>
<evidence type="ECO:0000256" key="9">
    <source>
        <dbReference type="ARBA" id="ARBA00023242"/>
    </source>
</evidence>
<dbReference type="AlphaFoldDB" id="A0A1I7U8J1"/>
<keyword evidence="5" id="KW-0813">Transport</keyword>
<keyword evidence="8" id="KW-0653">Protein transport</keyword>
<proteinExistence type="inferred from homology"/>
<protein>
    <recommendedName>
        <fullName evidence="4">Phosphorylated adapter RNA export protein</fullName>
    </recommendedName>
    <alternativeName>
        <fullName evidence="10">RNA U small nuclear RNA export adapter protein</fullName>
    </alternativeName>
</protein>
<sequence length="184" mass="20575">MKHRERSPRPAFQQKKTAQLMAGEFSMDAMMAAEFAEELSIDELGEQIGAAMGEKDPATVKKIVHAIGRDLSLKLFNETKEIEQNGGMKITDGSRRRTPGGVFITLFKMDSAVSREVKNGIFDNLRSADKHRSKQKKKAQNFTRQLEDVKKSMDLVAKAENDVANEELGISNEVPFSDEVVDMI</sequence>
<dbReference type="GO" id="GO:0005737">
    <property type="term" value="C:cytoplasm"/>
    <property type="evidence" value="ECO:0007669"/>
    <property type="project" value="UniProtKB-SubCell"/>
</dbReference>
<evidence type="ECO:0000256" key="1">
    <source>
        <dbReference type="ARBA" id="ARBA00004123"/>
    </source>
</evidence>